<protein>
    <recommendedName>
        <fullName evidence="5">Pseudouridine synthase</fullName>
        <ecNumber evidence="5">5.4.99.-</ecNumber>
    </recommendedName>
</protein>
<feature type="domain" description="Pseudouridine synthase RsuA/RluA-like" evidence="6">
    <location>
        <begin position="94"/>
        <end position="247"/>
    </location>
</feature>
<feature type="active site" evidence="4">
    <location>
        <position position="141"/>
    </location>
</feature>
<dbReference type="RefSeq" id="WP_230497780.1">
    <property type="nucleotide sequence ID" value="NZ_CAKJTG010000020.1"/>
</dbReference>
<comment type="caution">
    <text evidence="7">The sequence shown here is derived from an EMBL/GenBank/DDBJ whole genome shotgun (WGS) entry which is preliminary data.</text>
</comment>
<dbReference type="NCBIfam" id="TIGR00005">
    <property type="entry name" value="rluA_subfam"/>
    <property type="match status" value="1"/>
</dbReference>
<keyword evidence="8" id="KW-1185">Reference proteome</keyword>
<evidence type="ECO:0000313" key="8">
    <source>
        <dbReference type="Proteomes" id="UP000789845"/>
    </source>
</evidence>
<dbReference type="InterPro" id="IPR050188">
    <property type="entry name" value="RluA_PseudoU_synthase"/>
</dbReference>
<comment type="similarity">
    <text evidence="2 5">Belongs to the pseudouridine synthase RluA family.</text>
</comment>
<dbReference type="InterPro" id="IPR006225">
    <property type="entry name" value="PsdUridine_synth_RluC/D"/>
</dbReference>
<dbReference type="InterPro" id="IPR020103">
    <property type="entry name" value="PsdUridine_synth_cat_dom_sf"/>
</dbReference>
<evidence type="ECO:0000259" key="6">
    <source>
        <dbReference type="Pfam" id="PF00849"/>
    </source>
</evidence>
<dbReference type="InterPro" id="IPR006145">
    <property type="entry name" value="PsdUridine_synth_RsuA/RluA"/>
</dbReference>
<dbReference type="PROSITE" id="PS01129">
    <property type="entry name" value="PSI_RLU"/>
    <property type="match status" value="1"/>
</dbReference>
<evidence type="ECO:0000256" key="2">
    <source>
        <dbReference type="ARBA" id="ARBA00010876"/>
    </source>
</evidence>
<sequence length="307" mass="35390">MIQSKRMGAWHEFLVPEEWAGKTVEELFKQTWEAPKKLTHQFRMEKWVMVNHVPVNWTIPLVKGDRLMINFYENLENDVMPSYMNIEILFEDDHLLIVNKPAGIDTHPNDPGQVNTLLNGVAFYLQSKGLPTWVRHIHRLDRDTTGAILFAKHPLVGSVLDRMLEQRQIKRTYLALVHGLMKHKKGTINEPIGRDRHHATRRRVSPSGQDAITHFELINLYQKDNTSLVKCWLDTGRTHQIRVHLSHIGYPLIGDLLYGGKLEASRQALHAAKLEFVHPLTKELICCFAPFLDDAPIFPSLDLKSIL</sequence>
<dbReference type="PANTHER" id="PTHR21600">
    <property type="entry name" value="MITOCHONDRIAL RNA PSEUDOURIDINE SYNTHASE"/>
    <property type="match status" value="1"/>
</dbReference>
<dbReference type="Gene3D" id="3.30.2350.10">
    <property type="entry name" value="Pseudouridine synthase"/>
    <property type="match status" value="1"/>
</dbReference>
<evidence type="ECO:0000313" key="7">
    <source>
        <dbReference type="EMBL" id="CAG9609549.1"/>
    </source>
</evidence>
<evidence type="ECO:0000256" key="3">
    <source>
        <dbReference type="ARBA" id="ARBA00023235"/>
    </source>
</evidence>
<dbReference type="AlphaFoldDB" id="A0A9C7GBT2"/>
<dbReference type="SUPFAM" id="SSF55120">
    <property type="entry name" value="Pseudouridine synthase"/>
    <property type="match status" value="1"/>
</dbReference>
<evidence type="ECO:0000256" key="4">
    <source>
        <dbReference type="PIRSR" id="PIRSR606225-1"/>
    </source>
</evidence>
<dbReference type="GO" id="GO:0140098">
    <property type="term" value="F:catalytic activity, acting on RNA"/>
    <property type="evidence" value="ECO:0007669"/>
    <property type="project" value="UniProtKB-ARBA"/>
</dbReference>
<evidence type="ECO:0000256" key="5">
    <source>
        <dbReference type="RuleBase" id="RU362028"/>
    </source>
</evidence>
<gene>
    <name evidence="7" type="primary">rluD_2</name>
    <name evidence="7" type="ORF">NEOCIP111885_03291</name>
</gene>
<dbReference type="GO" id="GO:0009982">
    <property type="term" value="F:pseudouridine synthase activity"/>
    <property type="evidence" value="ECO:0007669"/>
    <property type="project" value="InterPro"/>
</dbReference>
<dbReference type="FunFam" id="3.30.2350.10:FF:000005">
    <property type="entry name" value="Pseudouridine synthase"/>
    <property type="match status" value="1"/>
</dbReference>
<organism evidence="7 8">
    <name type="scientific">Pseudoneobacillus rhizosphaerae</name>
    <dbReference type="NCBI Taxonomy" id="2880968"/>
    <lineage>
        <taxon>Bacteria</taxon>
        <taxon>Bacillati</taxon>
        <taxon>Bacillota</taxon>
        <taxon>Bacilli</taxon>
        <taxon>Bacillales</taxon>
        <taxon>Bacillaceae</taxon>
        <taxon>Pseudoneobacillus</taxon>
    </lineage>
</organism>
<name>A0A9C7GBT2_9BACI</name>
<dbReference type="Proteomes" id="UP000789845">
    <property type="component" value="Unassembled WGS sequence"/>
</dbReference>
<dbReference type="Pfam" id="PF00849">
    <property type="entry name" value="PseudoU_synth_2"/>
    <property type="match status" value="1"/>
</dbReference>
<dbReference type="GO" id="GO:0000455">
    <property type="term" value="P:enzyme-directed rRNA pseudouridine synthesis"/>
    <property type="evidence" value="ECO:0007669"/>
    <property type="project" value="TreeGrafter"/>
</dbReference>
<reference evidence="7" key="1">
    <citation type="submission" date="2021-10" db="EMBL/GenBank/DDBJ databases">
        <authorList>
            <person name="Criscuolo A."/>
        </authorList>
    </citation>
    <scope>NUCLEOTIDE SEQUENCE</scope>
    <source>
        <strain evidence="7">CIP111885</strain>
    </source>
</reference>
<dbReference type="InterPro" id="IPR006224">
    <property type="entry name" value="PsdUridine_synth_RluA-like_CS"/>
</dbReference>
<evidence type="ECO:0000256" key="1">
    <source>
        <dbReference type="ARBA" id="ARBA00000073"/>
    </source>
</evidence>
<keyword evidence="3 5" id="KW-0413">Isomerase</keyword>
<dbReference type="PANTHER" id="PTHR21600:SF71">
    <property type="entry name" value="PSEUDOURIDINE SYNTHASE"/>
    <property type="match status" value="1"/>
</dbReference>
<dbReference type="GO" id="GO:0003723">
    <property type="term" value="F:RNA binding"/>
    <property type="evidence" value="ECO:0007669"/>
    <property type="project" value="InterPro"/>
</dbReference>
<dbReference type="CDD" id="cd02869">
    <property type="entry name" value="PseudoU_synth_RluA_like"/>
    <property type="match status" value="1"/>
</dbReference>
<comment type="function">
    <text evidence="5">Responsible for synthesis of pseudouridine from uracil.</text>
</comment>
<dbReference type="EC" id="5.4.99.-" evidence="5"/>
<dbReference type="EMBL" id="CAKJTG010000020">
    <property type="protein sequence ID" value="CAG9609549.1"/>
    <property type="molecule type" value="Genomic_DNA"/>
</dbReference>
<accession>A0A9C7GBT2</accession>
<comment type="catalytic activity">
    <reaction evidence="1 5">
        <text>a uridine in RNA = a pseudouridine in RNA</text>
        <dbReference type="Rhea" id="RHEA:48348"/>
        <dbReference type="Rhea" id="RHEA-COMP:12068"/>
        <dbReference type="Rhea" id="RHEA-COMP:12069"/>
        <dbReference type="ChEBI" id="CHEBI:65314"/>
        <dbReference type="ChEBI" id="CHEBI:65315"/>
    </reaction>
</comment>
<proteinExistence type="inferred from homology"/>